<keyword evidence="1" id="KW-1133">Transmembrane helix</keyword>
<keyword evidence="1" id="KW-0472">Membrane</keyword>
<dbReference type="EMBL" id="CALOZG010000018">
    <property type="protein sequence ID" value="CAH4031693.1"/>
    <property type="molecule type" value="Genomic_DNA"/>
</dbReference>
<evidence type="ECO:0000313" key="2">
    <source>
        <dbReference type="EMBL" id="CAH4031693.1"/>
    </source>
</evidence>
<gene>
    <name evidence="2" type="ORF">PIBRA_LOCUS8169</name>
</gene>
<keyword evidence="1" id="KW-0812">Transmembrane</keyword>
<name>A0A9P0TKP0_PIEBR</name>
<keyword evidence="3" id="KW-1185">Reference proteome</keyword>
<feature type="transmembrane region" description="Helical" evidence="1">
    <location>
        <begin position="55"/>
        <end position="77"/>
    </location>
</feature>
<organism evidence="2 3">
    <name type="scientific">Pieris brassicae</name>
    <name type="common">White butterfly</name>
    <name type="synonym">Large white butterfly</name>
    <dbReference type="NCBI Taxonomy" id="7116"/>
    <lineage>
        <taxon>Eukaryota</taxon>
        <taxon>Metazoa</taxon>
        <taxon>Ecdysozoa</taxon>
        <taxon>Arthropoda</taxon>
        <taxon>Hexapoda</taxon>
        <taxon>Insecta</taxon>
        <taxon>Pterygota</taxon>
        <taxon>Neoptera</taxon>
        <taxon>Endopterygota</taxon>
        <taxon>Lepidoptera</taxon>
        <taxon>Glossata</taxon>
        <taxon>Ditrysia</taxon>
        <taxon>Papilionoidea</taxon>
        <taxon>Pieridae</taxon>
        <taxon>Pierinae</taxon>
        <taxon>Pieris</taxon>
    </lineage>
</organism>
<dbReference type="Proteomes" id="UP001152562">
    <property type="component" value="Unassembled WGS sequence"/>
</dbReference>
<feature type="transmembrane region" description="Helical" evidence="1">
    <location>
        <begin position="123"/>
        <end position="145"/>
    </location>
</feature>
<dbReference type="AlphaFoldDB" id="A0A9P0TKP0"/>
<proteinExistence type="predicted"/>
<evidence type="ECO:0000256" key="1">
    <source>
        <dbReference type="SAM" id="Phobius"/>
    </source>
</evidence>
<evidence type="ECO:0000313" key="3">
    <source>
        <dbReference type="Proteomes" id="UP001152562"/>
    </source>
</evidence>
<accession>A0A9P0TKP0</accession>
<feature type="transmembrane region" description="Helical" evidence="1">
    <location>
        <begin position="12"/>
        <end position="35"/>
    </location>
</feature>
<reference evidence="2" key="1">
    <citation type="submission" date="2022-05" db="EMBL/GenBank/DDBJ databases">
        <authorList>
            <person name="Okamura Y."/>
        </authorList>
    </citation>
    <scope>NUCLEOTIDE SEQUENCE</scope>
</reference>
<protein>
    <submittedName>
        <fullName evidence="2">Uncharacterized protein</fullName>
    </submittedName>
</protein>
<comment type="caution">
    <text evidence="2">The sequence shown here is derived from an EMBL/GenBank/DDBJ whole genome shotgun (WGS) entry which is preliminary data.</text>
</comment>
<feature type="transmembrane region" description="Helical" evidence="1">
    <location>
        <begin position="89"/>
        <end position="111"/>
    </location>
</feature>
<sequence>MLCRLTKCCFCFPLRSGLIAFGYICLIILYLNIISIICHMSDLFQGLSSTDPMNYIILSLVLGVNIIQFFFDVILLVGLHKGSSTLLEAYYECNLCMLITQVVTAGLYIPLQAYRSYPTLKNYVWLLSLIMIFCGALVIVCQFYLTSLVKSQLRAMKQAVVGEEEL</sequence>